<evidence type="ECO:0000313" key="3">
    <source>
        <dbReference type="Proteomes" id="UP000250235"/>
    </source>
</evidence>
<proteinExistence type="predicted"/>
<dbReference type="EMBL" id="KQ988544">
    <property type="protein sequence ID" value="KZV55453.1"/>
    <property type="molecule type" value="Genomic_DNA"/>
</dbReference>
<evidence type="ECO:0000256" key="1">
    <source>
        <dbReference type="SAM" id="MobiDB-lite"/>
    </source>
</evidence>
<gene>
    <name evidence="2" type="ORF">F511_40657</name>
</gene>
<organism evidence="2 3">
    <name type="scientific">Dorcoceras hygrometricum</name>
    <dbReference type="NCBI Taxonomy" id="472368"/>
    <lineage>
        <taxon>Eukaryota</taxon>
        <taxon>Viridiplantae</taxon>
        <taxon>Streptophyta</taxon>
        <taxon>Embryophyta</taxon>
        <taxon>Tracheophyta</taxon>
        <taxon>Spermatophyta</taxon>
        <taxon>Magnoliopsida</taxon>
        <taxon>eudicotyledons</taxon>
        <taxon>Gunneridae</taxon>
        <taxon>Pentapetalae</taxon>
        <taxon>asterids</taxon>
        <taxon>lamiids</taxon>
        <taxon>Lamiales</taxon>
        <taxon>Gesneriaceae</taxon>
        <taxon>Didymocarpoideae</taxon>
        <taxon>Trichosporeae</taxon>
        <taxon>Loxocarpinae</taxon>
        <taxon>Dorcoceras</taxon>
    </lineage>
</organism>
<reference evidence="2 3" key="1">
    <citation type="journal article" date="2015" name="Proc. Natl. Acad. Sci. U.S.A.">
        <title>The resurrection genome of Boea hygrometrica: A blueprint for survival of dehydration.</title>
        <authorList>
            <person name="Xiao L."/>
            <person name="Yang G."/>
            <person name="Zhang L."/>
            <person name="Yang X."/>
            <person name="Zhao S."/>
            <person name="Ji Z."/>
            <person name="Zhou Q."/>
            <person name="Hu M."/>
            <person name="Wang Y."/>
            <person name="Chen M."/>
            <person name="Xu Y."/>
            <person name="Jin H."/>
            <person name="Xiao X."/>
            <person name="Hu G."/>
            <person name="Bao F."/>
            <person name="Hu Y."/>
            <person name="Wan P."/>
            <person name="Li L."/>
            <person name="Deng X."/>
            <person name="Kuang T."/>
            <person name="Xiang C."/>
            <person name="Zhu J.K."/>
            <person name="Oliver M.J."/>
            <person name="He Y."/>
        </authorList>
    </citation>
    <scope>NUCLEOTIDE SEQUENCE [LARGE SCALE GENOMIC DNA]</scope>
    <source>
        <strain evidence="3">cv. XS01</strain>
    </source>
</reference>
<feature type="region of interest" description="Disordered" evidence="1">
    <location>
        <begin position="52"/>
        <end position="74"/>
    </location>
</feature>
<accession>A0A2Z7D8R5</accession>
<keyword evidence="3" id="KW-1185">Reference proteome</keyword>
<protein>
    <submittedName>
        <fullName evidence="2">Pentatricopeptide repeat-containing protein mitochondrial-like</fullName>
    </submittedName>
</protein>
<dbReference type="Proteomes" id="UP000250235">
    <property type="component" value="Unassembled WGS sequence"/>
</dbReference>
<evidence type="ECO:0000313" key="2">
    <source>
        <dbReference type="EMBL" id="KZV55453.1"/>
    </source>
</evidence>
<name>A0A2Z7D8R5_9LAMI</name>
<dbReference type="AlphaFoldDB" id="A0A2Z7D8R5"/>
<sequence length="74" mass="8200">MRRRFEKQIWLRAGLCVARNCKCQLGERGHGTGHFERESYASSFRDNEDKYKSGYPGFSAGRGDDSAGGAPRGG</sequence>